<evidence type="ECO:0000313" key="10">
    <source>
        <dbReference type="EMBL" id="TSB47635.1"/>
    </source>
</evidence>
<name>A0A554A1S3_9BACI</name>
<feature type="transmembrane region" description="Helical" evidence="8">
    <location>
        <begin position="61"/>
        <end position="84"/>
    </location>
</feature>
<dbReference type="PANTHER" id="PTHR30450:SF14">
    <property type="entry name" value="TRANSPORTER, PERMEASE PROTEIN, PUTATIVE-RELATED"/>
    <property type="match status" value="1"/>
</dbReference>
<dbReference type="GO" id="GO:0005886">
    <property type="term" value="C:plasma membrane"/>
    <property type="evidence" value="ECO:0007669"/>
    <property type="project" value="UniProtKB-SubCell"/>
</dbReference>
<evidence type="ECO:0000256" key="7">
    <source>
        <dbReference type="ARBA" id="ARBA00023136"/>
    </source>
</evidence>
<feature type="transmembrane region" description="Helical" evidence="8">
    <location>
        <begin position="155"/>
        <end position="178"/>
    </location>
</feature>
<feature type="transmembrane region" description="Helical" evidence="8">
    <location>
        <begin position="26"/>
        <end position="49"/>
    </location>
</feature>
<evidence type="ECO:0000256" key="4">
    <source>
        <dbReference type="ARBA" id="ARBA00022475"/>
    </source>
</evidence>
<dbReference type="OrthoDB" id="9793490at2"/>
<evidence type="ECO:0000313" key="11">
    <source>
        <dbReference type="Proteomes" id="UP000318521"/>
    </source>
</evidence>
<keyword evidence="11" id="KW-1185">Reference proteome</keyword>
<dbReference type="InterPro" id="IPR035906">
    <property type="entry name" value="MetI-like_sf"/>
</dbReference>
<evidence type="ECO:0000256" key="8">
    <source>
        <dbReference type="RuleBase" id="RU363032"/>
    </source>
</evidence>
<comment type="caution">
    <text evidence="10">The sequence shown here is derived from an EMBL/GenBank/DDBJ whole genome shotgun (WGS) entry which is preliminary data.</text>
</comment>
<evidence type="ECO:0000256" key="5">
    <source>
        <dbReference type="ARBA" id="ARBA00022692"/>
    </source>
</evidence>
<evidence type="ECO:0000256" key="1">
    <source>
        <dbReference type="ARBA" id="ARBA00004651"/>
    </source>
</evidence>
<keyword evidence="7 8" id="KW-0472">Membrane</keyword>
<dbReference type="InterPro" id="IPR051322">
    <property type="entry name" value="AA_ABC_Transporter_Permease"/>
</dbReference>
<feature type="domain" description="ABC transmembrane type-1" evidence="9">
    <location>
        <begin position="22"/>
        <end position="214"/>
    </location>
</feature>
<evidence type="ECO:0000256" key="3">
    <source>
        <dbReference type="ARBA" id="ARBA00022448"/>
    </source>
</evidence>
<organism evidence="10 11">
    <name type="scientific">Alkalicoccobacillus porphyridii</name>
    <dbReference type="NCBI Taxonomy" id="2597270"/>
    <lineage>
        <taxon>Bacteria</taxon>
        <taxon>Bacillati</taxon>
        <taxon>Bacillota</taxon>
        <taxon>Bacilli</taxon>
        <taxon>Bacillales</taxon>
        <taxon>Bacillaceae</taxon>
        <taxon>Alkalicoccobacillus</taxon>
    </lineage>
</organism>
<gene>
    <name evidence="10" type="ORF">FN960_03685</name>
</gene>
<accession>A0A554A1S3</accession>
<dbReference type="FunFam" id="1.10.3720.10:FF:000002">
    <property type="entry name" value="D-methionine ABC transporter permease MetI"/>
    <property type="match status" value="1"/>
</dbReference>
<sequence length="226" mass="24195">MLERLPESIRPNISTDILLTSLYETLYMVFLSLIFSAVLGILLGVVLVVTRKGHILECAPVFNVLNPIINILRSIPFIILMVAIIPFTRFIVGSAVGMEAAVVPLVVYAAPYIARLIENSLLEVEPGIIEAADSMGASKAQIIFRFLLPEAKGSLILSITTATIGLVGATAMAGAIGAGGIGNVAITYGYQRFDNATMVITVVLLIVMVQGLQSLGNILARKSRRR</sequence>
<keyword evidence="3 8" id="KW-0813">Transport</keyword>
<dbReference type="Gene3D" id="1.10.3720.10">
    <property type="entry name" value="MetI-like"/>
    <property type="match status" value="1"/>
</dbReference>
<dbReference type="CDD" id="cd06261">
    <property type="entry name" value="TM_PBP2"/>
    <property type="match status" value="1"/>
</dbReference>
<comment type="similarity">
    <text evidence="2">Belongs to the binding-protein-dependent transport system permease family. CysTW subfamily.</text>
</comment>
<dbReference type="Proteomes" id="UP000318521">
    <property type="component" value="Unassembled WGS sequence"/>
</dbReference>
<dbReference type="AlphaFoldDB" id="A0A554A1S3"/>
<proteinExistence type="inferred from homology"/>
<keyword evidence="6 8" id="KW-1133">Transmembrane helix</keyword>
<dbReference type="SUPFAM" id="SSF161098">
    <property type="entry name" value="MetI-like"/>
    <property type="match status" value="1"/>
</dbReference>
<keyword evidence="5 8" id="KW-0812">Transmembrane</keyword>
<evidence type="ECO:0000256" key="6">
    <source>
        <dbReference type="ARBA" id="ARBA00022989"/>
    </source>
</evidence>
<dbReference type="InterPro" id="IPR000515">
    <property type="entry name" value="MetI-like"/>
</dbReference>
<reference evidence="10 11" key="1">
    <citation type="submission" date="2019-07" db="EMBL/GenBank/DDBJ databases">
        <authorList>
            <person name="Park Y.J."/>
            <person name="Jeong S.E."/>
            <person name="Jung H.S."/>
        </authorList>
    </citation>
    <scope>NUCLEOTIDE SEQUENCE [LARGE SCALE GENOMIC DNA]</scope>
    <source>
        <strain evidence="11">P16(2019)</strain>
    </source>
</reference>
<evidence type="ECO:0000256" key="2">
    <source>
        <dbReference type="ARBA" id="ARBA00007069"/>
    </source>
</evidence>
<feature type="transmembrane region" description="Helical" evidence="8">
    <location>
        <begin position="198"/>
        <end position="220"/>
    </location>
</feature>
<feature type="transmembrane region" description="Helical" evidence="8">
    <location>
        <begin position="90"/>
        <end position="110"/>
    </location>
</feature>
<protein>
    <submittedName>
        <fullName evidence="10">ABC transporter permease</fullName>
    </submittedName>
</protein>
<comment type="subcellular location">
    <subcellularLocation>
        <location evidence="1 8">Cell membrane</location>
        <topology evidence="1 8">Multi-pass membrane protein</topology>
    </subcellularLocation>
</comment>
<dbReference type="PANTHER" id="PTHR30450">
    <property type="entry name" value="ABC TRANSPORTER PERMEASE"/>
    <property type="match status" value="1"/>
</dbReference>
<dbReference type="GO" id="GO:0048473">
    <property type="term" value="P:D-methionine transmembrane transport"/>
    <property type="evidence" value="ECO:0007669"/>
    <property type="project" value="TreeGrafter"/>
</dbReference>
<dbReference type="PROSITE" id="PS50928">
    <property type="entry name" value="ABC_TM1"/>
    <property type="match status" value="1"/>
</dbReference>
<dbReference type="EMBL" id="VLXZ01000002">
    <property type="protein sequence ID" value="TSB47635.1"/>
    <property type="molecule type" value="Genomic_DNA"/>
</dbReference>
<keyword evidence="4" id="KW-1003">Cell membrane</keyword>
<evidence type="ECO:0000259" key="9">
    <source>
        <dbReference type="PROSITE" id="PS50928"/>
    </source>
</evidence>
<dbReference type="Pfam" id="PF00528">
    <property type="entry name" value="BPD_transp_1"/>
    <property type="match status" value="1"/>
</dbReference>